<name>A0A419D9Z8_9BACT</name>
<comment type="caution">
    <text evidence="2">The sequence shown here is derived from an EMBL/GenBank/DDBJ whole genome shotgun (WGS) entry which is preliminary data.</text>
</comment>
<dbReference type="EMBL" id="QZJW01000055">
    <property type="protein sequence ID" value="RJO59945.1"/>
    <property type="molecule type" value="Genomic_DNA"/>
</dbReference>
<protein>
    <submittedName>
        <fullName evidence="2">Uncharacterized protein</fullName>
    </submittedName>
</protein>
<reference evidence="2 3" key="1">
    <citation type="journal article" date="2017" name="ISME J.">
        <title>Energy and carbon metabolisms in a deep terrestrial subsurface fluid microbial community.</title>
        <authorList>
            <person name="Momper L."/>
            <person name="Jungbluth S.P."/>
            <person name="Lee M.D."/>
            <person name="Amend J.P."/>
        </authorList>
    </citation>
    <scope>NUCLEOTIDE SEQUENCE [LARGE SCALE GENOMIC DNA]</scope>
    <source>
        <strain evidence="2">SURF_29</strain>
    </source>
</reference>
<organism evidence="2 3">
    <name type="scientific">candidate division WS5 bacterium</name>
    <dbReference type="NCBI Taxonomy" id="2093353"/>
    <lineage>
        <taxon>Bacteria</taxon>
        <taxon>candidate division WS5</taxon>
    </lineage>
</organism>
<evidence type="ECO:0000256" key="1">
    <source>
        <dbReference type="SAM" id="MobiDB-lite"/>
    </source>
</evidence>
<accession>A0A419D9Z8</accession>
<gene>
    <name evidence="2" type="ORF">C4544_06250</name>
</gene>
<feature type="region of interest" description="Disordered" evidence="1">
    <location>
        <begin position="251"/>
        <end position="290"/>
    </location>
</feature>
<feature type="compositionally biased region" description="Polar residues" evidence="1">
    <location>
        <begin position="252"/>
        <end position="264"/>
    </location>
</feature>
<evidence type="ECO:0000313" key="2">
    <source>
        <dbReference type="EMBL" id="RJO59945.1"/>
    </source>
</evidence>
<evidence type="ECO:0000313" key="3">
    <source>
        <dbReference type="Proteomes" id="UP000285655"/>
    </source>
</evidence>
<dbReference type="AlphaFoldDB" id="A0A419D9Z8"/>
<sequence>MKMQPRKKSNGSKGSVRVGAIIVVILLVTLVCASYALATGYSTGKGTTQSTNTGASGTKGAGRAYVAGLNAHDVALHAGYNEDMGLKFQKLEQDKRNEQLVAELAAGCKPCPIVYLPAPDPVPVFKELTVLTIPDIQGGDDEPLSEQDRAAIDAMERTHDQNQDTAYGRCAVDPDGKCKRDAKGNIIWLVVGNDQQMMRYLLYYEERIAYYANPQIKCPEAEPTPEITPDIPHFVPGVPDVPGEQFWKRNDVQINPETGASSNDPAIVDLPGSPPPEPPAEPTAPADEPY</sequence>
<feature type="compositionally biased region" description="Pro residues" evidence="1">
    <location>
        <begin position="272"/>
        <end position="282"/>
    </location>
</feature>
<proteinExistence type="predicted"/>
<dbReference type="Proteomes" id="UP000285655">
    <property type="component" value="Unassembled WGS sequence"/>
</dbReference>